<evidence type="ECO:0000313" key="5">
    <source>
        <dbReference type="EnsemblMetazoa" id="SMAR000629-PA"/>
    </source>
</evidence>
<accession>T1IID3</accession>
<evidence type="ECO:0000256" key="2">
    <source>
        <dbReference type="ARBA" id="ARBA00022737"/>
    </source>
</evidence>
<dbReference type="CDD" id="cd00051">
    <property type="entry name" value="EFh"/>
    <property type="match status" value="2"/>
</dbReference>
<dbReference type="eggNOG" id="KOG0044">
    <property type="taxonomic scope" value="Eukaryota"/>
</dbReference>
<dbReference type="PANTHER" id="PTHR23055:SF167">
    <property type="entry name" value="EF-HAND DOMAIN-CONTAINING PROTEIN"/>
    <property type="match status" value="1"/>
</dbReference>
<name>T1IID3_STRMM</name>
<keyword evidence="3" id="KW-0472">Membrane</keyword>
<keyword evidence="3" id="KW-1133">Transmembrane helix</keyword>
<feature type="domain" description="EF-hand" evidence="4">
    <location>
        <begin position="94"/>
        <end position="129"/>
    </location>
</feature>
<dbReference type="AlphaFoldDB" id="T1IID3"/>
<keyword evidence="1" id="KW-0479">Metal-binding</keyword>
<dbReference type="Gene3D" id="1.10.238.10">
    <property type="entry name" value="EF-hand"/>
    <property type="match status" value="1"/>
</dbReference>
<reference evidence="5" key="2">
    <citation type="submission" date="2015-02" db="UniProtKB">
        <authorList>
            <consortium name="EnsemblMetazoa"/>
        </authorList>
    </citation>
    <scope>IDENTIFICATION</scope>
</reference>
<keyword evidence="6" id="KW-1185">Reference proteome</keyword>
<dbReference type="EMBL" id="AFFK01014253">
    <property type="status" value="NOT_ANNOTATED_CDS"/>
    <property type="molecule type" value="Genomic_DNA"/>
</dbReference>
<dbReference type="InterPro" id="IPR002048">
    <property type="entry name" value="EF_hand_dom"/>
</dbReference>
<keyword evidence="3" id="KW-0812">Transmembrane</keyword>
<dbReference type="GO" id="GO:0005509">
    <property type="term" value="F:calcium ion binding"/>
    <property type="evidence" value="ECO:0007669"/>
    <property type="project" value="InterPro"/>
</dbReference>
<feature type="transmembrane region" description="Helical" evidence="3">
    <location>
        <begin position="519"/>
        <end position="539"/>
    </location>
</feature>
<proteinExistence type="predicted"/>
<dbReference type="Proteomes" id="UP000014500">
    <property type="component" value="Unassembled WGS sequence"/>
</dbReference>
<dbReference type="PROSITE" id="PS50222">
    <property type="entry name" value="EF_HAND_2"/>
    <property type="match status" value="1"/>
</dbReference>
<evidence type="ECO:0000313" key="6">
    <source>
        <dbReference type="Proteomes" id="UP000014500"/>
    </source>
</evidence>
<dbReference type="InterPro" id="IPR028846">
    <property type="entry name" value="Recoverin"/>
</dbReference>
<dbReference type="SUPFAM" id="SSF47473">
    <property type="entry name" value="EF-hand"/>
    <property type="match status" value="1"/>
</dbReference>
<dbReference type="STRING" id="126957.T1IID3"/>
<dbReference type="SMART" id="SM00054">
    <property type="entry name" value="EFh"/>
    <property type="match status" value="1"/>
</dbReference>
<evidence type="ECO:0000256" key="3">
    <source>
        <dbReference type="SAM" id="Phobius"/>
    </source>
</evidence>
<dbReference type="HOGENOM" id="CLU_372712_0_0_1"/>
<protein>
    <recommendedName>
        <fullName evidence="4">EF-hand domain-containing protein</fullName>
    </recommendedName>
</protein>
<dbReference type="EnsemblMetazoa" id="SMAR000629-RA">
    <property type="protein sequence ID" value="SMAR000629-PA"/>
    <property type="gene ID" value="SMAR000629"/>
</dbReference>
<organism evidence="5 6">
    <name type="scientific">Strigamia maritima</name>
    <name type="common">European centipede</name>
    <name type="synonym">Geophilus maritimus</name>
    <dbReference type="NCBI Taxonomy" id="126957"/>
    <lineage>
        <taxon>Eukaryota</taxon>
        <taxon>Metazoa</taxon>
        <taxon>Ecdysozoa</taxon>
        <taxon>Arthropoda</taxon>
        <taxon>Myriapoda</taxon>
        <taxon>Chilopoda</taxon>
        <taxon>Pleurostigmophora</taxon>
        <taxon>Geophilomorpha</taxon>
        <taxon>Linotaeniidae</taxon>
        <taxon>Strigamia</taxon>
    </lineage>
</organism>
<sequence>MDPPERTVRFRPQALDVLCRTTNFSRREIQRMYRGFKQECPSGIVNEETFKQIYCQFFPLGNANRYAHYVFKTFDQNQNGADILACLSSLSRGTLQDKIGWAFRLYDVDGDGYVRRDEMVAIVSSVYDLMERYAVRAPNEKTVRDHVDRIFQRMLGENETEVDKNATDEILLVLNRQPGNAVAGKPFNVQPCLLLIAAKGKSPNKAALYPVVVSSKFSEKCHVEGTIKTTRKIGIENECKYTNLKITKPATGCVLVFTLSANGMSSRIESSTFDVFPKDLVLTISPVIAKNNNESNSFNLSFSFDITHFPWLYTVSFHQPLSHVSTNTSVSSCSANFSQLPVHVTGCFLSDWGYRYRLRVKIESNTSSWNLISYSAPFDAFASKSLTIEGEDHTVTARLVGKVSLSPSEEEREQILANALNQLGVKFPNLQWTNGFLNDSDKVKNERKEFTLQWNVRGFFQEVRQLCTKIGFKKVLWKTFEWTVHEPITISNQTECPDLTSSEAPMAKTSPSPFPWKTAGLLILVGILLFPVCVLMCIWPRREREIQEKYQERLSRYQLTPEIKHHEFKGEDNVAFQNDRNSNTTTAVNNSVPNGVANGIPNGSSIKRKTDFVQLKAAHLTDEHNVPDLFSSSESSIEGPQRIHLLRSRPPSKPTVVSPVTAQYATVDAPSPDDSIENLARDILGTPITTSDTQKGLTAPIVTSFVKFRSSTERIGSCVSISSFANPIKTNGNDRHNAETTLPEPQ</sequence>
<reference evidence="6" key="1">
    <citation type="submission" date="2011-05" db="EMBL/GenBank/DDBJ databases">
        <authorList>
            <person name="Richards S.R."/>
            <person name="Qu J."/>
            <person name="Jiang H."/>
            <person name="Jhangiani S.N."/>
            <person name="Agravi P."/>
            <person name="Goodspeed R."/>
            <person name="Gross S."/>
            <person name="Mandapat C."/>
            <person name="Jackson L."/>
            <person name="Mathew T."/>
            <person name="Pu L."/>
            <person name="Thornton R."/>
            <person name="Saada N."/>
            <person name="Wilczek-Boney K.B."/>
            <person name="Lee S."/>
            <person name="Kovar C."/>
            <person name="Wu Y."/>
            <person name="Scherer S.E."/>
            <person name="Worley K.C."/>
            <person name="Muzny D.M."/>
            <person name="Gibbs R."/>
        </authorList>
    </citation>
    <scope>NUCLEOTIDE SEQUENCE</scope>
    <source>
        <strain evidence="6">Brora</strain>
    </source>
</reference>
<evidence type="ECO:0000256" key="1">
    <source>
        <dbReference type="ARBA" id="ARBA00022723"/>
    </source>
</evidence>
<dbReference type="PANTHER" id="PTHR23055">
    <property type="entry name" value="CALCIUM BINDING PROTEINS"/>
    <property type="match status" value="1"/>
</dbReference>
<dbReference type="InterPro" id="IPR011992">
    <property type="entry name" value="EF-hand-dom_pair"/>
</dbReference>
<keyword evidence="2" id="KW-0677">Repeat</keyword>
<evidence type="ECO:0000259" key="4">
    <source>
        <dbReference type="PROSITE" id="PS50222"/>
    </source>
</evidence>
<dbReference type="PRINTS" id="PR00450">
    <property type="entry name" value="RECOVERIN"/>
</dbReference>